<name>A0A4C1SVV2_EUMVA</name>
<dbReference type="AlphaFoldDB" id="A0A4C1SVV2"/>
<dbReference type="Proteomes" id="UP000299102">
    <property type="component" value="Unassembled WGS sequence"/>
</dbReference>
<evidence type="ECO:0000313" key="3">
    <source>
        <dbReference type="Proteomes" id="UP000299102"/>
    </source>
</evidence>
<sequence length="304" mass="33854">MRRQKMNLDPDLGDLEEMLAHVQNEIQREMEDQQDSKFASLTNVQESPKMVKRASSFNRHDERLVRAAPKPPLSRASSQLDSGSRSLNGDFKGSQNSLRSMHDLGSHSSLNRNGTSSENDAGPRFQSFRCENQRHSVLSLPDKGSVNAVNCRSKTATLPRGYGSSREKNWEDYWVQLTRQDDHAFNGKRTRSLFRPKGCCEIGEKGCANHRPERREIGNIHAPAPGLVHIPFGSGARVSIGGIGLETSHEESTFVGNTNWYDSDDIVPDGRILIQMLGVQHAAYNPSLALEPALLLPTLVHYIV</sequence>
<dbReference type="OrthoDB" id="31170at2759"/>
<gene>
    <name evidence="2" type="ORF">EVAR_4522_1</name>
</gene>
<feature type="compositionally biased region" description="Polar residues" evidence="1">
    <location>
        <begin position="75"/>
        <end position="99"/>
    </location>
</feature>
<protein>
    <submittedName>
        <fullName evidence="2">Uncharacterized protein</fullName>
    </submittedName>
</protein>
<dbReference type="EMBL" id="BGZK01000022">
    <property type="protein sequence ID" value="GBP06363.1"/>
    <property type="molecule type" value="Genomic_DNA"/>
</dbReference>
<accession>A0A4C1SVV2</accession>
<feature type="compositionally biased region" description="Polar residues" evidence="1">
    <location>
        <begin position="106"/>
        <end position="119"/>
    </location>
</feature>
<comment type="caution">
    <text evidence="2">The sequence shown here is derived from an EMBL/GenBank/DDBJ whole genome shotgun (WGS) entry which is preliminary data.</text>
</comment>
<evidence type="ECO:0000256" key="1">
    <source>
        <dbReference type="SAM" id="MobiDB-lite"/>
    </source>
</evidence>
<reference evidence="2 3" key="1">
    <citation type="journal article" date="2019" name="Commun. Biol.">
        <title>The bagworm genome reveals a unique fibroin gene that provides high tensile strength.</title>
        <authorList>
            <person name="Kono N."/>
            <person name="Nakamura H."/>
            <person name="Ohtoshi R."/>
            <person name="Tomita M."/>
            <person name="Numata K."/>
            <person name="Arakawa K."/>
        </authorList>
    </citation>
    <scope>NUCLEOTIDE SEQUENCE [LARGE SCALE GENOMIC DNA]</scope>
</reference>
<feature type="compositionally biased region" description="Polar residues" evidence="1">
    <location>
        <begin position="36"/>
        <end position="46"/>
    </location>
</feature>
<organism evidence="2 3">
    <name type="scientific">Eumeta variegata</name>
    <name type="common">Bagworm moth</name>
    <name type="synonym">Eumeta japonica</name>
    <dbReference type="NCBI Taxonomy" id="151549"/>
    <lineage>
        <taxon>Eukaryota</taxon>
        <taxon>Metazoa</taxon>
        <taxon>Ecdysozoa</taxon>
        <taxon>Arthropoda</taxon>
        <taxon>Hexapoda</taxon>
        <taxon>Insecta</taxon>
        <taxon>Pterygota</taxon>
        <taxon>Neoptera</taxon>
        <taxon>Endopterygota</taxon>
        <taxon>Lepidoptera</taxon>
        <taxon>Glossata</taxon>
        <taxon>Ditrysia</taxon>
        <taxon>Tineoidea</taxon>
        <taxon>Psychidae</taxon>
        <taxon>Oiketicinae</taxon>
        <taxon>Eumeta</taxon>
    </lineage>
</organism>
<evidence type="ECO:0000313" key="2">
    <source>
        <dbReference type="EMBL" id="GBP06363.1"/>
    </source>
</evidence>
<keyword evidence="3" id="KW-1185">Reference proteome</keyword>
<proteinExistence type="predicted"/>
<feature type="region of interest" description="Disordered" evidence="1">
    <location>
        <begin position="30"/>
        <end position="124"/>
    </location>
</feature>